<dbReference type="EMBL" id="CP138593">
    <property type="protein sequence ID" value="WPH05037.1"/>
    <property type="molecule type" value="Genomic_DNA"/>
</dbReference>
<dbReference type="InterPro" id="IPR037460">
    <property type="entry name" value="SEST-like"/>
</dbReference>
<evidence type="ECO:0000259" key="1">
    <source>
        <dbReference type="Pfam" id="PF13472"/>
    </source>
</evidence>
<dbReference type="AlphaFoldDB" id="A0AAQ3MAG3"/>
<gene>
    <name evidence="2" type="ORF">R9X50_00793500</name>
</gene>
<accession>A0AAQ3MAG3</accession>
<dbReference type="PANTHER" id="PTHR37981">
    <property type="entry name" value="LIPASE 2"/>
    <property type="match status" value="1"/>
</dbReference>
<protein>
    <submittedName>
        <fullName evidence="2">SGNH hydrolase-type esterase domain-containing protein</fullName>
    </submittedName>
</protein>
<dbReference type="GO" id="GO:0016788">
    <property type="term" value="F:hydrolase activity, acting on ester bonds"/>
    <property type="evidence" value="ECO:0007669"/>
    <property type="project" value="InterPro"/>
</dbReference>
<dbReference type="Gene3D" id="3.40.50.1110">
    <property type="entry name" value="SGNH hydrolase"/>
    <property type="match status" value="2"/>
</dbReference>
<dbReference type="InterPro" id="IPR013830">
    <property type="entry name" value="SGNH_hydro"/>
</dbReference>
<dbReference type="PANTHER" id="PTHR37981:SF1">
    <property type="entry name" value="SGNH HYDROLASE-TYPE ESTERASE DOMAIN-CONTAINING PROTEIN"/>
    <property type="match status" value="1"/>
</dbReference>
<dbReference type="Pfam" id="PF13472">
    <property type="entry name" value="Lipase_GDSL_2"/>
    <property type="match status" value="1"/>
</dbReference>
<keyword evidence="2" id="KW-0378">Hydrolase</keyword>
<dbReference type="InterPro" id="IPR036514">
    <property type="entry name" value="SGNH_hydro_sf"/>
</dbReference>
<feature type="domain" description="SGNH hydrolase-type esterase" evidence="1">
    <location>
        <begin position="33"/>
        <end position="243"/>
    </location>
</feature>
<dbReference type="CDD" id="cd01823">
    <property type="entry name" value="SEST_like"/>
    <property type="match status" value="1"/>
</dbReference>
<name>A0AAQ3MAG3_9PEZI</name>
<dbReference type="SUPFAM" id="SSF52266">
    <property type="entry name" value="SGNH hydrolase"/>
    <property type="match status" value="1"/>
</dbReference>
<dbReference type="Proteomes" id="UP001303373">
    <property type="component" value="Chromosome 14"/>
</dbReference>
<proteinExistence type="predicted"/>
<reference evidence="2 3" key="1">
    <citation type="submission" date="2023-11" db="EMBL/GenBank/DDBJ databases">
        <title>An acidophilic fungus is an integral part of prey digestion in a carnivorous sundew plant.</title>
        <authorList>
            <person name="Tsai I.J."/>
        </authorList>
    </citation>
    <scope>NUCLEOTIDE SEQUENCE [LARGE SCALE GENOMIC DNA]</scope>
    <source>
        <strain evidence="2">169a</strain>
    </source>
</reference>
<dbReference type="GO" id="GO:0006629">
    <property type="term" value="P:lipid metabolic process"/>
    <property type="evidence" value="ECO:0007669"/>
    <property type="project" value="TreeGrafter"/>
</dbReference>
<sequence length="262" mass="28893">MQRLLTSSIPRQIRQQIQAFNRNMTTQRLHIAALGSSFASGPNIEPVENEAAGRSKRNYAHQLAEKLDAKLTDLTVSGATILNLLHEPQIVGWTSVFPPQVDSLPTDADIVTVTCGGNDMALGASSEEVTRRFLSLIDKIKEKATKAKIYLVQYPDVYGDATKPGRETAVSAEGIRVHREMKRKLAQANEDAARQRDGVEVVPVAEASRDHAIGSEVPWVDGLRRGPQWRNFIPYHPNLAGHTAVAEMLFDMISKQNTCKAD</sequence>
<keyword evidence="3" id="KW-1185">Reference proteome</keyword>
<organism evidence="2 3">
    <name type="scientific">Acrodontium crateriforme</name>
    <dbReference type="NCBI Taxonomy" id="150365"/>
    <lineage>
        <taxon>Eukaryota</taxon>
        <taxon>Fungi</taxon>
        <taxon>Dikarya</taxon>
        <taxon>Ascomycota</taxon>
        <taxon>Pezizomycotina</taxon>
        <taxon>Dothideomycetes</taxon>
        <taxon>Dothideomycetidae</taxon>
        <taxon>Mycosphaerellales</taxon>
        <taxon>Teratosphaeriaceae</taxon>
        <taxon>Acrodontium</taxon>
    </lineage>
</organism>
<evidence type="ECO:0000313" key="2">
    <source>
        <dbReference type="EMBL" id="WPH05037.1"/>
    </source>
</evidence>
<evidence type="ECO:0000313" key="3">
    <source>
        <dbReference type="Proteomes" id="UP001303373"/>
    </source>
</evidence>